<protein>
    <submittedName>
        <fullName evidence="2">Uncharacterized protein</fullName>
    </submittedName>
</protein>
<evidence type="ECO:0000313" key="3">
    <source>
        <dbReference type="Proteomes" id="UP000061809"/>
    </source>
</evidence>
<dbReference type="Proteomes" id="UP000061809">
    <property type="component" value="Chromosome"/>
</dbReference>
<name>A0A0P0G9M3_9BACE</name>
<reference evidence="2 3" key="1">
    <citation type="journal article" date="2015" name="Science">
        <title>Genetic determinants of in vivo fitness and diet responsiveness in multiple human gut Bacteroides.</title>
        <authorList>
            <person name="Wu M."/>
            <person name="McNulty N.P."/>
            <person name="Rodionov D.A."/>
            <person name="Khoroshkin M.S."/>
            <person name="Griffin N.W."/>
            <person name="Cheng J."/>
            <person name="Latreille P."/>
            <person name="Kerstetter R.A."/>
            <person name="Terrapon N."/>
            <person name="Henrissat B."/>
            <person name="Osterman A.L."/>
            <person name="Gordon J.I."/>
        </authorList>
    </citation>
    <scope>NUCLEOTIDE SEQUENCE [LARGE SCALE GENOMIC DNA]</scope>
    <source>
        <strain evidence="2 3">WH2</strain>
    </source>
</reference>
<keyword evidence="1" id="KW-0812">Transmembrane</keyword>
<dbReference type="PATRIC" id="fig|246787.4.peg.79"/>
<sequence>MANIRNKYELWKYIAFIKIKLVYYMLIFEYCCYLWSVNN</sequence>
<dbReference type="AlphaFoldDB" id="A0A0P0G9M3"/>
<keyword evidence="1" id="KW-1133">Transmembrane helix</keyword>
<dbReference type="KEGG" id="bcel:BcellWH2_00075"/>
<feature type="transmembrane region" description="Helical" evidence="1">
    <location>
        <begin position="21"/>
        <end position="37"/>
    </location>
</feature>
<dbReference type="EMBL" id="CP012801">
    <property type="protein sequence ID" value="ALJ57351.1"/>
    <property type="molecule type" value="Genomic_DNA"/>
</dbReference>
<proteinExistence type="predicted"/>
<evidence type="ECO:0000256" key="1">
    <source>
        <dbReference type="SAM" id="Phobius"/>
    </source>
</evidence>
<keyword evidence="1" id="KW-0472">Membrane</keyword>
<evidence type="ECO:0000313" key="2">
    <source>
        <dbReference type="EMBL" id="ALJ57351.1"/>
    </source>
</evidence>
<accession>A0A0P0G9M3</accession>
<organism evidence="2 3">
    <name type="scientific">Bacteroides cellulosilyticus</name>
    <dbReference type="NCBI Taxonomy" id="246787"/>
    <lineage>
        <taxon>Bacteria</taxon>
        <taxon>Pseudomonadati</taxon>
        <taxon>Bacteroidota</taxon>
        <taxon>Bacteroidia</taxon>
        <taxon>Bacteroidales</taxon>
        <taxon>Bacteroidaceae</taxon>
        <taxon>Bacteroides</taxon>
    </lineage>
</organism>
<gene>
    <name evidence="2" type="ORF">BcellWH2_00075</name>
</gene>